<comment type="caution">
    <text evidence="3">The sequence shown here is derived from an EMBL/GenBank/DDBJ whole genome shotgun (WGS) entry which is preliminary data.</text>
</comment>
<dbReference type="InterPro" id="IPR001878">
    <property type="entry name" value="Znf_CCHC"/>
</dbReference>
<dbReference type="InterPro" id="IPR036875">
    <property type="entry name" value="Znf_CCHC_sf"/>
</dbReference>
<dbReference type="AlphaFoldDB" id="A0A9W6YQP6"/>
<feature type="domain" description="CCHC-type" evidence="2">
    <location>
        <begin position="46"/>
        <end position="55"/>
    </location>
</feature>
<dbReference type="Pfam" id="PF00098">
    <property type="entry name" value="zf-CCHC"/>
    <property type="match status" value="1"/>
</dbReference>
<protein>
    <submittedName>
        <fullName evidence="3">Unnamed protein product</fullName>
    </submittedName>
</protein>
<keyword evidence="4" id="KW-1185">Reference proteome</keyword>
<evidence type="ECO:0000259" key="2">
    <source>
        <dbReference type="Pfam" id="PF00098"/>
    </source>
</evidence>
<reference evidence="3" key="1">
    <citation type="submission" date="2023-04" db="EMBL/GenBank/DDBJ databases">
        <title>Ambrosiozyma monospora NBRC 1965.</title>
        <authorList>
            <person name="Ichikawa N."/>
            <person name="Sato H."/>
            <person name="Tonouchi N."/>
        </authorList>
    </citation>
    <scope>NUCLEOTIDE SEQUENCE</scope>
    <source>
        <strain evidence="3">NBRC 1965</strain>
    </source>
</reference>
<evidence type="ECO:0000256" key="1">
    <source>
        <dbReference type="SAM" id="MobiDB-lite"/>
    </source>
</evidence>
<dbReference type="GO" id="GO:0008270">
    <property type="term" value="F:zinc ion binding"/>
    <property type="evidence" value="ECO:0007669"/>
    <property type="project" value="InterPro"/>
</dbReference>
<dbReference type="EMBL" id="BSXU01000974">
    <property type="protein sequence ID" value="GMG22335.1"/>
    <property type="molecule type" value="Genomic_DNA"/>
</dbReference>
<dbReference type="SUPFAM" id="SSF57756">
    <property type="entry name" value="Retrovirus zinc finger-like domains"/>
    <property type="match status" value="1"/>
</dbReference>
<feature type="region of interest" description="Disordered" evidence="1">
    <location>
        <begin position="159"/>
        <end position="179"/>
    </location>
</feature>
<accession>A0A9W6YQP6</accession>
<feature type="compositionally biased region" description="Low complexity" evidence="1">
    <location>
        <begin position="7"/>
        <end position="17"/>
    </location>
</feature>
<name>A0A9W6YQP6_AMBMO</name>
<sequence>MAVSAIKNNNGNKNNGNDGKKKKGARHGGGYPKSKKNVKQDKYIMTCYNCGKEGHSLFDAHCPNHKEVEALLANGTSMKDIINKFRKAFDKRTVSSIHFCHNNIPTAPASMIDEHEVLDSASEGFKTITINPAPGASGAPYEIRYHASQRNLYKENNKDIQTSEKSNPSNFSSSSTESNCASDSASVTSFVCPSISRSGALPVSVPCSKTVGSVVSDVFKPKLYTAAGVTITGNLSMLHDYVKFDPETSNHFTTNTTAVG</sequence>
<evidence type="ECO:0000313" key="3">
    <source>
        <dbReference type="EMBL" id="GMG22335.1"/>
    </source>
</evidence>
<gene>
    <name evidence="3" type="ORF">Amon01_000261200</name>
</gene>
<dbReference type="Proteomes" id="UP001165063">
    <property type="component" value="Unassembled WGS sequence"/>
</dbReference>
<evidence type="ECO:0000313" key="4">
    <source>
        <dbReference type="Proteomes" id="UP001165063"/>
    </source>
</evidence>
<organism evidence="3 4">
    <name type="scientific">Ambrosiozyma monospora</name>
    <name type="common">Yeast</name>
    <name type="synonym">Endomycopsis monosporus</name>
    <dbReference type="NCBI Taxonomy" id="43982"/>
    <lineage>
        <taxon>Eukaryota</taxon>
        <taxon>Fungi</taxon>
        <taxon>Dikarya</taxon>
        <taxon>Ascomycota</taxon>
        <taxon>Saccharomycotina</taxon>
        <taxon>Pichiomycetes</taxon>
        <taxon>Pichiales</taxon>
        <taxon>Pichiaceae</taxon>
        <taxon>Ambrosiozyma</taxon>
    </lineage>
</organism>
<proteinExistence type="predicted"/>
<feature type="compositionally biased region" description="Low complexity" evidence="1">
    <location>
        <begin position="163"/>
        <end position="179"/>
    </location>
</feature>
<feature type="region of interest" description="Disordered" evidence="1">
    <location>
        <begin position="1"/>
        <end position="36"/>
    </location>
</feature>
<dbReference type="GO" id="GO:0003676">
    <property type="term" value="F:nucleic acid binding"/>
    <property type="evidence" value="ECO:0007669"/>
    <property type="project" value="InterPro"/>
</dbReference>